<dbReference type="AlphaFoldDB" id="A0A1R1YRY7"/>
<accession>A0A1R1YRY7</accession>
<dbReference type="EMBL" id="LSSM01000223">
    <property type="protein sequence ID" value="OMJ29652.1"/>
    <property type="molecule type" value="Genomic_DNA"/>
</dbReference>
<gene>
    <name evidence="1" type="ORF">AYI69_g835</name>
</gene>
<evidence type="ECO:0000313" key="2">
    <source>
        <dbReference type="Proteomes" id="UP000187429"/>
    </source>
</evidence>
<dbReference type="GO" id="GO:0005730">
    <property type="term" value="C:nucleolus"/>
    <property type="evidence" value="ECO:0007669"/>
    <property type="project" value="TreeGrafter"/>
</dbReference>
<dbReference type="Pfam" id="PF06229">
    <property type="entry name" value="FRG1"/>
    <property type="match status" value="1"/>
</dbReference>
<reference evidence="2" key="1">
    <citation type="submission" date="2017-01" db="EMBL/GenBank/DDBJ databases">
        <authorList>
            <person name="Wang Y."/>
            <person name="White M."/>
            <person name="Kvist S."/>
            <person name="Moncalvo J.-M."/>
        </authorList>
    </citation>
    <scope>NUCLEOTIDE SEQUENCE [LARGE SCALE GENOMIC DNA]</scope>
    <source>
        <strain evidence="2">ID-206-W2</strain>
    </source>
</reference>
<dbReference type="PANTHER" id="PTHR12928">
    <property type="entry name" value="FRG1 PROTEIN"/>
    <property type="match status" value="1"/>
</dbReference>
<dbReference type="Gene3D" id="2.80.10.50">
    <property type="match status" value="1"/>
</dbReference>
<dbReference type="OrthoDB" id="5539371at2759"/>
<dbReference type="GO" id="GO:0071013">
    <property type="term" value="C:catalytic step 2 spliceosome"/>
    <property type="evidence" value="ECO:0007669"/>
    <property type="project" value="TreeGrafter"/>
</dbReference>
<dbReference type="InterPro" id="IPR010414">
    <property type="entry name" value="FRG1"/>
</dbReference>
<dbReference type="Proteomes" id="UP000187429">
    <property type="component" value="Unassembled WGS sequence"/>
</dbReference>
<sequence length="297" mass="33053">MDNEYLALTVMTNKGGYTETGQITRETQYLGVSPISVIFEKDKKEFEPRSVEQVFVGQKLSSLNNNELRLSNQIKLKDEANDGDDNEQIGTSYFAFKTCRGGYLSFSAGGEASVETLAIGPSETWEPVLRVKDEGPGSLALMGHADNTGSGTSKVFSTKRPHEVVAGIEAERSFPSSCRFLSFSPRSNAPRSAHPAKTKLHTASNSVGFGEVFKAYCQAKVKYDRIRMKMPKADDTRIRSLANDELESTKKFQSWKNGTHKVSSVSKQSLKMAKLDGRYNETLLDRREKMKSDKFCK</sequence>
<keyword evidence="2" id="KW-1185">Reference proteome</keyword>
<name>A0A1R1YRY7_9FUNG</name>
<comment type="caution">
    <text evidence="1">The sequence shown here is derived from an EMBL/GenBank/DDBJ whole genome shotgun (WGS) entry which is preliminary data.</text>
</comment>
<organism evidence="1 2">
    <name type="scientific">Smittium culicis</name>
    <dbReference type="NCBI Taxonomy" id="133412"/>
    <lineage>
        <taxon>Eukaryota</taxon>
        <taxon>Fungi</taxon>
        <taxon>Fungi incertae sedis</taxon>
        <taxon>Zoopagomycota</taxon>
        <taxon>Kickxellomycotina</taxon>
        <taxon>Harpellomycetes</taxon>
        <taxon>Harpellales</taxon>
        <taxon>Legeriomycetaceae</taxon>
        <taxon>Smittium</taxon>
    </lineage>
</organism>
<proteinExistence type="predicted"/>
<protein>
    <submittedName>
        <fullName evidence="1">Protein FRG1</fullName>
    </submittedName>
</protein>
<dbReference type="PANTHER" id="PTHR12928:SF0">
    <property type="entry name" value="FSHD REGION GENE 1"/>
    <property type="match status" value="1"/>
</dbReference>
<evidence type="ECO:0000313" key="1">
    <source>
        <dbReference type="EMBL" id="OMJ29652.1"/>
    </source>
</evidence>
<dbReference type="GO" id="GO:0051015">
    <property type="term" value="F:actin filament binding"/>
    <property type="evidence" value="ECO:0007669"/>
    <property type="project" value="TreeGrafter"/>
</dbReference>